<gene>
    <name evidence="1" type="ORF">CJOHNSTONI_LOCUS722</name>
</gene>
<dbReference type="OrthoDB" id="6021021at2759"/>
<comment type="caution">
    <text evidence="1">The sequence shown here is derived from an EMBL/GenBank/DDBJ whole genome shotgun (WGS) entry which is preliminary data.</text>
</comment>
<sequence length="114" mass="12812">MNNEINTYFPTDTDTITTTAITTISVTTTISTTGNTDIKTFSNVSDLTLRSKRTAKKMRYEPIEADCNCIGKSDMECFRFESIPPSDYARCICTYDTDLDVAWPCFNISLVTSF</sequence>
<dbReference type="AlphaFoldDB" id="A0A8J2MIJ0"/>
<dbReference type="EMBL" id="CAKAEH010000196">
    <property type="protein sequence ID" value="CAG9530206.1"/>
    <property type="molecule type" value="Genomic_DNA"/>
</dbReference>
<name>A0A8J2MIJ0_9BILA</name>
<dbReference type="Proteomes" id="UP000746747">
    <property type="component" value="Unassembled WGS sequence"/>
</dbReference>
<evidence type="ECO:0000313" key="2">
    <source>
        <dbReference type="Proteomes" id="UP000746747"/>
    </source>
</evidence>
<organism evidence="1 2">
    <name type="scientific">Cercopithifilaria johnstoni</name>
    <dbReference type="NCBI Taxonomy" id="2874296"/>
    <lineage>
        <taxon>Eukaryota</taxon>
        <taxon>Metazoa</taxon>
        <taxon>Ecdysozoa</taxon>
        <taxon>Nematoda</taxon>
        <taxon>Chromadorea</taxon>
        <taxon>Rhabditida</taxon>
        <taxon>Spirurina</taxon>
        <taxon>Spiruromorpha</taxon>
        <taxon>Filarioidea</taxon>
        <taxon>Onchocercidae</taxon>
        <taxon>Cercopithifilaria</taxon>
    </lineage>
</organism>
<accession>A0A8J2MIJ0</accession>
<proteinExistence type="predicted"/>
<evidence type="ECO:0000313" key="1">
    <source>
        <dbReference type="EMBL" id="CAG9530206.1"/>
    </source>
</evidence>
<keyword evidence="2" id="KW-1185">Reference proteome</keyword>
<protein>
    <submittedName>
        <fullName evidence="1">Uncharacterized protein</fullName>
    </submittedName>
</protein>
<reference evidence="1" key="1">
    <citation type="submission" date="2021-09" db="EMBL/GenBank/DDBJ databases">
        <authorList>
            <consortium name="Pathogen Informatics"/>
        </authorList>
    </citation>
    <scope>NUCLEOTIDE SEQUENCE</scope>
</reference>